<dbReference type="PANTHER" id="PTHR24418">
    <property type="entry name" value="TYROSINE-PROTEIN KINASE"/>
    <property type="match status" value="1"/>
</dbReference>
<dbReference type="Gene3D" id="3.30.505.10">
    <property type="entry name" value="SH2 domain"/>
    <property type="match status" value="1"/>
</dbReference>
<evidence type="ECO:0000256" key="5">
    <source>
        <dbReference type="ARBA" id="ARBA00022679"/>
    </source>
</evidence>
<evidence type="ECO:0000313" key="20">
    <source>
        <dbReference type="EMBL" id="VDK59683.1"/>
    </source>
</evidence>
<keyword evidence="3" id="KW-1003">Cell membrane</keyword>
<evidence type="ECO:0000313" key="22">
    <source>
        <dbReference type="WBParaSite" id="ASIM_0001776801-mRNA-1"/>
    </source>
</evidence>
<dbReference type="Pfam" id="PF07714">
    <property type="entry name" value="PK_Tyr_Ser-Thr"/>
    <property type="match status" value="1"/>
</dbReference>
<keyword evidence="4" id="KW-0963">Cytoplasm</keyword>
<accession>A0A0M3K9X3</accession>
<dbReference type="WBParaSite" id="ASIM_0001776801-mRNA-1">
    <property type="protein sequence ID" value="ASIM_0001776801-mRNA-1"/>
    <property type="gene ID" value="ASIM_0001776801"/>
</dbReference>
<keyword evidence="8 15" id="KW-0067">ATP-binding</keyword>
<evidence type="ECO:0000256" key="13">
    <source>
        <dbReference type="ARBA" id="ARBA00061333"/>
    </source>
</evidence>
<keyword evidence="21" id="KW-1185">Reference proteome</keyword>
<dbReference type="InterPro" id="IPR000719">
    <property type="entry name" value="Prot_kinase_dom"/>
</dbReference>
<evidence type="ECO:0000256" key="17">
    <source>
        <dbReference type="SAM" id="MobiDB-lite"/>
    </source>
</evidence>
<evidence type="ECO:0000313" key="21">
    <source>
        <dbReference type="Proteomes" id="UP000267096"/>
    </source>
</evidence>
<dbReference type="InterPro" id="IPR001245">
    <property type="entry name" value="Ser-Thr/Tyr_kinase_cat_dom"/>
</dbReference>
<dbReference type="Pfam" id="PF00017">
    <property type="entry name" value="SH2"/>
    <property type="match status" value="1"/>
</dbReference>
<keyword evidence="11 16" id="KW-0829">Tyrosine-protein kinase</keyword>
<keyword evidence="6 15" id="KW-0547">Nucleotide-binding</keyword>
<evidence type="ECO:0000256" key="3">
    <source>
        <dbReference type="ARBA" id="ARBA00022475"/>
    </source>
</evidence>
<dbReference type="EC" id="2.7.10.2" evidence="16"/>
<evidence type="ECO:0000256" key="11">
    <source>
        <dbReference type="ARBA" id="ARBA00023137"/>
    </source>
</evidence>
<feature type="region of interest" description="Disordered" evidence="17">
    <location>
        <begin position="1"/>
        <end position="63"/>
    </location>
</feature>
<evidence type="ECO:0000259" key="18">
    <source>
        <dbReference type="PROSITE" id="PS50001"/>
    </source>
</evidence>
<reference evidence="22" key="1">
    <citation type="submission" date="2017-02" db="UniProtKB">
        <authorList>
            <consortium name="WormBaseParasite"/>
        </authorList>
    </citation>
    <scope>IDENTIFICATION</scope>
</reference>
<dbReference type="SUPFAM" id="SSF55550">
    <property type="entry name" value="SH2 domain"/>
    <property type="match status" value="1"/>
</dbReference>
<dbReference type="InterPro" id="IPR050198">
    <property type="entry name" value="Non-receptor_tyrosine_kinases"/>
</dbReference>
<proteinExistence type="inferred from homology"/>
<evidence type="ECO:0000256" key="10">
    <source>
        <dbReference type="ARBA" id="ARBA00023136"/>
    </source>
</evidence>
<comment type="catalytic activity">
    <reaction evidence="12 16">
        <text>L-tyrosyl-[protein] + ATP = O-phospho-L-tyrosyl-[protein] + ADP + H(+)</text>
        <dbReference type="Rhea" id="RHEA:10596"/>
        <dbReference type="Rhea" id="RHEA-COMP:10136"/>
        <dbReference type="Rhea" id="RHEA-COMP:20101"/>
        <dbReference type="ChEBI" id="CHEBI:15378"/>
        <dbReference type="ChEBI" id="CHEBI:30616"/>
        <dbReference type="ChEBI" id="CHEBI:46858"/>
        <dbReference type="ChEBI" id="CHEBI:61978"/>
        <dbReference type="ChEBI" id="CHEBI:456216"/>
        <dbReference type="EC" id="2.7.10.2"/>
    </reaction>
</comment>
<evidence type="ECO:0000256" key="16">
    <source>
        <dbReference type="RuleBase" id="RU362096"/>
    </source>
</evidence>
<evidence type="ECO:0000256" key="4">
    <source>
        <dbReference type="ARBA" id="ARBA00022490"/>
    </source>
</evidence>
<dbReference type="InterPro" id="IPR020635">
    <property type="entry name" value="Tyr_kinase_cat_dom"/>
</dbReference>
<evidence type="ECO:0000256" key="2">
    <source>
        <dbReference type="ARBA" id="ARBA00004496"/>
    </source>
</evidence>
<name>A0A0M3K9X3_ANISI</name>
<evidence type="ECO:0000256" key="14">
    <source>
        <dbReference type="PROSITE-ProRule" id="PRU00191"/>
    </source>
</evidence>
<dbReference type="InterPro" id="IPR017441">
    <property type="entry name" value="Protein_kinase_ATP_BS"/>
</dbReference>
<evidence type="ECO:0000256" key="12">
    <source>
        <dbReference type="ARBA" id="ARBA00051245"/>
    </source>
</evidence>
<dbReference type="GO" id="GO:0004715">
    <property type="term" value="F:non-membrane spanning protein tyrosine kinase activity"/>
    <property type="evidence" value="ECO:0007669"/>
    <property type="project" value="UniProtKB-EC"/>
</dbReference>
<feature type="domain" description="Protein kinase" evidence="19">
    <location>
        <begin position="200"/>
        <end position="320"/>
    </location>
</feature>
<dbReference type="SUPFAM" id="SSF56112">
    <property type="entry name" value="Protein kinase-like (PK-like)"/>
    <property type="match status" value="1"/>
</dbReference>
<comment type="similarity">
    <text evidence="13">Belongs to the protein kinase superfamily. Tyr protein kinase family. Fes/fps subfamily.</text>
</comment>
<evidence type="ECO:0000256" key="7">
    <source>
        <dbReference type="ARBA" id="ARBA00022777"/>
    </source>
</evidence>
<evidence type="ECO:0000256" key="9">
    <source>
        <dbReference type="ARBA" id="ARBA00022999"/>
    </source>
</evidence>
<sequence length="320" mass="36086">MNEPSPTRKHKASGSAEVPGKPGRKHKALSSIEEFFRLRKKRGTSSAESTERTTHKQKPPSTVEELVSLTADSSANEKDDKDKQFAKIVSRMLQMNPWYHGLMPREEIEELLREDGDFLVRRTEVARKTRLAVSVKNKGRIRHILLTLSDGQWSLRNLKMGSLTGLIMEHVKTKTPVQADGTILVNAIRRPDYYILHDHVELKRKIGGGAFGEVHFGVLRKTDGTLQDVAVKTLKGMMSKKQRTLFMREAKLMRRFNHANIVNFLGVAPQEDPVMIILELCPNGALNAKLKQNPDILTSKLVDYAIDAARGMVYLSARKV</sequence>
<organism evidence="22">
    <name type="scientific">Anisakis simplex</name>
    <name type="common">Herring worm</name>
    <dbReference type="NCBI Taxonomy" id="6269"/>
    <lineage>
        <taxon>Eukaryota</taxon>
        <taxon>Metazoa</taxon>
        <taxon>Ecdysozoa</taxon>
        <taxon>Nematoda</taxon>
        <taxon>Chromadorea</taxon>
        <taxon>Rhabditida</taxon>
        <taxon>Spirurina</taxon>
        <taxon>Ascaridomorpha</taxon>
        <taxon>Ascaridoidea</taxon>
        <taxon>Anisakidae</taxon>
        <taxon>Anisakis</taxon>
        <taxon>Anisakis simplex complex</taxon>
    </lineage>
</organism>
<keyword evidence="5 16" id="KW-0808">Transferase</keyword>
<comment type="subcellular location">
    <subcellularLocation>
        <location evidence="1">Cell membrane</location>
        <topology evidence="1">Peripheral membrane protein</topology>
    </subcellularLocation>
    <subcellularLocation>
        <location evidence="2">Cytoplasm</location>
    </subcellularLocation>
</comment>
<evidence type="ECO:0000256" key="6">
    <source>
        <dbReference type="ARBA" id="ARBA00022741"/>
    </source>
</evidence>
<dbReference type="PROSITE" id="PS50011">
    <property type="entry name" value="PROTEIN_KINASE_DOM"/>
    <property type="match status" value="1"/>
</dbReference>
<evidence type="ECO:0000256" key="1">
    <source>
        <dbReference type="ARBA" id="ARBA00004202"/>
    </source>
</evidence>
<keyword evidence="9 14" id="KW-0727">SH2 domain</keyword>
<dbReference type="PROSITE" id="PS50001">
    <property type="entry name" value="SH2"/>
    <property type="match status" value="1"/>
</dbReference>
<dbReference type="Proteomes" id="UP000267096">
    <property type="component" value="Unassembled WGS sequence"/>
</dbReference>
<evidence type="ECO:0000256" key="15">
    <source>
        <dbReference type="PROSITE-ProRule" id="PRU10141"/>
    </source>
</evidence>
<dbReference type="Gene3D" id="1.10.510.10">
    <property type="entry name" value="Transferase(Phosphotransferase) domain 1"/>
    <property type="match status" value="1"/>
</dbReference>
<dbReference type="InterPro" id="IPR000980">
    <property type="entry name" value="SH2"/>
</dbReference>
<dbReference type="AlphaFoldDB" id="A0A0M3K9X3"/>
<dbReference type="InterPro" id="IPR036860">
    <property type="entry name" value="SH2_dom_sf"/>
</dbReference>
<evidence type="ECO:0000256" key="8">
    <source>
        <dbReference type="ARBA" id="ARBA00022840"/>
    </source>
</evidence>
<keyword evidence="10" id="KW-0472">Membrane</keyword>
<dbReference type="SMART" id="SM00219">
    <property type="entry name" value="TyrKc"/>
    <property type="match status" value="1"/>
</dbReference>
<dbReference type="GO" id="GO:0005524">
    <property type="term" value="F:ATP binding"/>
    <property type="evidence" value="ECO:0007669"/>
    <property type="project" value="UniProtKB-UniRule"/>
</dbReference>
<dbReference type="InterPro" id="IPR011009">
    <property type="entry name" value="Kinase-like_dom_sf"/>
</dbReference>
<protein>
    <recommendedName>
        <fullName evidence="16">Tyrosine-protein kinase</fullName>
        <ecNumber evidence="16">2.7.10.2</ecNumber>
    </recommendedName>
</protein>
<dbReference type="FunFam" id="3.30.200.20:FF:000194">
    <property type="entry name" value="protein-tyrosine kinase 2-beta isoform X1"/>
    <property type="match status" value="1"/>
</dbReference>
<dbReference type="SMART" id="SM00252">
    <property type="entry name" value="SH2"/>
    <property type="match status" value="1"/>
</dbReference>
<dbReference type="InterPro" id="IPR035849">
    <property type="entry name" value="Fes/Fps/Fer_SH2"/>
</dbReference>
<reference evidence="20 21" key="2">
    <citation type="submission" date="2018-11" db="EMBL/GenBank/DDBJ databases">
        <authorList>
            <consortium name="Pathogen Informatics"/>
        </authorList>
    </citation>
    <scope>NUCLEOTIDE SEQUENCE [LARGE SCALE GENOMIC DNA]</scope>
</reference>
<dbReference type="GO" id="GO:0005886">
    <property type="term" value="C:plasma membrane"/>
    <property type="evidence" value="ECO:0007669"/>
    <property type="project" value="UniProtKB-SubCell"/>
</dbReference>
<dbReference type="OrthoDB" id="546826at2759"/>
<dbReference type="GO" id="GO:0005737">
    <property type="term" value="C:cytoplasm"/>
    <property type="evidence" value="ECO:0007669"/>
    <property type="project" value="UniProtKB-SubCell"/>
</dbReference>
<feature type="domain" description="SH2" evidence="18">
    <location>
        <begin position="98"/>
        <end position="192"/>
    </location>
</feature>
<dbReference type="EMBL" id="UYRR01033820">
    <property type="protein sequence ID" value="VDK59683.1"/>
    <property type="molecule type" value="Genomic_DNA"/>
</dbReference>
<evidence type="ECO:0000259" key="19">
    <source>
        <dbReference type="PROSITE" id="PS50011"/>
    </source>
</evidence>
<dbReference type="CDD" id="cd10361">
    <property type="entry name" value="SH2_Fps_family"/>
    <property type="match status" value="1"/>
</dbReference>
<gene>
    <name evidence="20" type="ORF">ASIM_LOCUS17172</name>
</gene>
<dbReference type="PROSITE" id="PS00107">
    <property type="entry name" value="PROTEIN_KINASE_ATP"/>
    <property type="match status" value="1"/>
</dbReference>
<keyword evidence="7 16" id="KW-0418">Kinase</keyword>
<feature type="binding site" evidence="15">
    <location>
        <position position="232"/>
    </location>
    <ligand>
        <name>ATP</name>
        <dbReference type="ChEBI" id="CHEBI:30616"/>
    </ligand>
</feature>